<organism evidence="1 2">
    <name type="scientific">Trichomonas vaginalis (strain ATCC PRA-98 / G3)</name>
    <dbReference type="NCBI Taxonomy" id="412133"/>
    <lineage>
        <taxon>Eukaryota</taxon>
        <taxon>Metamonada</taxon>
        <taxon>Parabasalia</taxon>
        <taxon>Trichomonadida</taxon>
        <taxon>Trichomonadidae</taxon>
        <taxon>Trichomonas</taxon>
    </lineage>
</organism>
<sequence length="128" mass="13680">MTATVNTTGSNYLIRDGIVANYKFSGNSIIENATFVNVSSLGFQSFYFCANLRIVIALDTLLSIGSQCFSNCPKLEQLTLPDTIQSIGDNSFSSCTSLTSIDLPLNLSSIGSQAFYSCSKINSATFSA</sequence>
<dbReference type="EMBL" id="DS113179">
    <property type="protein sequence ID" value="EAY23327.1"/>
    <property type="molecule type" value="Genomic_DNA"/>
</dbReference>
<dbReference type="SUPFAM" id="SSF52058">
    <property type="entry name" value="L domain-like"/>
    <property type="match status" value="1"/>
</dbReference>
<dbReference type="VEuPathDB" id="TrichDB:TVAGG3_0387960"/>
<dbReference type="InterPro" id="IPR026906">
    <property type="entry name" value="LRR_5"/>
</dbReference>
<dbReference type="STRING" id="5722.A2D8S8"/>
<dbReference type="PANTHER" id="PTHR45661:SF3">
    <property type="entry name" value="IG-LIKE DOMAIN-CONTAINING PROTEIN"/>
    <property type="match status" value="1"/>
</dbReference>
<evidence type="ECO:0000313" key="1">
    <source>
        <dbReference type="EMBL" id="EAY23327.1"/>
    </source>
</evidence>
<dbReference type="OMA" id="FCANLRI"/>
<dbReference type="KEGG" id="tva:5468888"/>
<reference evidence="1" key="1">
    <citation type="submission" date="2006-10" db="EMBL/GenBank/DDBJ databases">
        <authorList>
            <person name="Amadeo P."/>
            <person name="Zhao Q."/>
            <person name="Wortman J."/>
            <person name="Fraser-Liggett C."/>
            <person name="Carlton J."/>
        </authorList>
    </citation>
    <scope>NUCLEOTIDE SEQUENCE</scope>
    <source>
        <strain evidence="1">G3</strain>
    </source>
</reference>
<dbReference type="VEuPathDB" id="TrichDB:TVAG_118420"/>
<dbReference type="Gene3D" id="3.80.10.10">
    <property type="entry name" value="Ribonuclease Inhibitor"/>
    <property type="match status" value="1"/>
</dbReference>
<dbReference type="InParanoid" id="A2D8S8"/>
<protein>
    <submittedName>
        <fullName evidence="1">Surface antigen BspA-like</fullName>
    </submittedName>
</protein>
<dbReference type="RefSeq" id="XP_001584313.1">
    <property type="nucleotide sequence ID" value="XM_001584263.1"/>
</dbReference>
<reference evidence="1" key="2">
    <citation type="journal article" date="2007" name="Science">
        <title>Draft genome sequence of the sexually transmitted pathogen Trichomonas vaginalis.</title>
        <authorList>
            <person name="Carlton J.M."/>
            <person name="Hirt R.P."/>
            <person name="Silva J.C."/>
            <person name="Delcher A.L."/>
            <person name="Schatz M."/>
            <person name="Zhao Q."/>
            <person name="Wortman J.R."/>
            <person name="Bidwell S.L."/>
            <person name="Alsmark U.C.M."/>
            <person name="Besteiro S."/>
            <person name="Sicheritz-Ponten T."/>
            <person name="Noel C.J."/>
            <person name="Dacks J.B."/>
            <person name="Foster P.G."/>
            <person name="Simillion C."/>
            <person name="Van de Peer Y."/>
            <person name="Miranda-Saavedra D."/>
            <person name="Barton G.J."/>
            <person name="Westrop G.D."/>
            <person name="Mueller S."/>
            <person name="Dessi D."/>
            <person name="Fiori P.L."/>
            <person name="Ren Q."/>
            <person name="Paulsen I."/>
            <person name="Zhang H."/>
            <person name="Bastida-Corcuera F.D."/>
            <person name="Simoes-Barbosa A."/>
            <person name="Brown M.T."/>
            <person name="Hayes R.D."/>
            <person name="Mukherjee M."/>
            <person name="Okumura C.Y."/>
            <person name="Schneider R."/>
            <person name="Smith A.J."/>
            <person name="Vanacova S."/>
            <person name="Villalvazo M."/>
            <person name="Haas B.J."/>
            <person name="Pertea M."/>
            <person name="Feldblyum T.V."/>
            <person name="Utterback T.R."/>
            <person name="Shu C.L."/>
            <person name="Osoegawa K."/>
            <person name="de Jong P.J."/>
            <person name="Hrdy I."/>
            <person name="Horvathova L."/>
            <person name="Zubacova Z."/>
            <person name="Dolezal P."/>
            <person name="Malik S.B."/>
            <person name="Logsdon J.M. Jr."/>
            <person name="Henze K."/>
            <person name="Gupta A."/>
            <person name="Wang C.C."/>
            <person name="Dunne R.L."/>
            <person name="Upcroft J.A."/>
            <person name="Upcroft P."/>
            <person name="White O."/>
            <person name="Salzberg S.L."/>
            <person name="Tang P."/>
            <person name="Chiu C.-H."/>
            <person name="Lee Y.-S."/>
            <person name="Embley T.M."/>
            <person name="Coombs G.H."/>
            <person name="Mottram J.C."/>
            <person name="Tachezy J."/>
            <person name="Fraser-Liggett C.M."/>
            <person name="Johnson P.J."/>
        </authorList>
    </citation>
    <scope>NUCLEOTIDE SEQUENCE [LARGE SCALE GENOMIC DNA]</scope>
    <source>
        <strain evidence="1">G3</strain>
    </source>
</reference>
<proteinExistence type="predicted"/>
<name>A2D8S8_TRIV3</name>
<dbReference type="OrthoDB" id="1421090at2759"/>
<accession>A2D8S8</accession>
<dbReference type="PANTHER" id="PTHR45661">
    <property type="entry name" value="SURFACE ANTIGEN"/>
    <property type="match status" value="1"/>
</dbReference>
<gene>
    <name evidence="1" type="ORF">TVAG_186340</name>
</gene>
<keyword evidence="2" id="KW-1185">Reference proteome</keyword>
<dbReference type="Proteomes" id="UP000001542">
    <property type="component" value="Unassembled WGS sequence"/>
</dbReference>
<dbReference type="Pfam" id="PF13306">
    <property type="entry name" value="LRR_5"/>
    <property type="match status" value="1"/>
</dbReference>
<dbReference type="InterPro" id="IPR032675">
    <property type="entry name" value="LRR_dom_sf"/>
</dbReference>
<dbReference type="InterPro" id="IPR053139">
    <property type="entry name" value="Surface_bspA-like"/>
</dbReference>
<evidence type="ECO:0000313" key="2">
    <source>
        <dbReference type="Proteomes" id="UP000001542"/>
    </source>
</evidence>
<dbReference type="AlphaFoldDB" id="A2D8S8"/>